<dbReference type="Proteomes" id="UP000243605">
    <property type="component" value="Unassembled WGS sequence"/>
</dbReference>
<feature type="transmembrane region" description="Helical" evidence="1">
    <location>
        <begin position="205"/>
        <end position="224"/>
    </location>
</feature>
<dbReference type="EMBL" id="FOIT01000001">
    <property type="protein sequence ID" value="SEV84405.1"/>
    <property type="molecule type" value="Genomic_DNA"/>
</dbReference>
<dbReference type="PANTHER" id="PTHR42867:SF1">
    <property type="entry name" value="MEMBRANE PROTEIN-RELATED"/>
    <property type="match status" value="1"/>
</dbReference>
<sequence length="302" mass="34616">MTKNIFGGQAVPEGVMFQNKEHMVTAIRRTDQSIDYFHMEKQPKKWVNTLKKIPIVRGNVALIEAAIYGSKHMDFAADRYERDPADDAKIAEEKQKENLAKMVLFTVVVAVVSFLIGQFIFTLIPAFVAHMFGGWVTGTFGQVFIETMFKLVVLLGYIYVLSLTPMVKRLFQYHGAEHKVINAYENGYTLTIDNVMQASRLHYRCGSSFILFTVLVSFVLYMFVPYEPLYVRILNRIALIPLVLGFSFEVLQITNKLRNIPVLKYLALPGLWLQLLTTKEPQPDQVDVAIHSFNRLVRKVEQ</sequence>
<keyword evidence="1" id="KW-1133">Transmembrane helix</keyword>
<dbReference type="RefSeq" id="WP_091473432.1">
    <property type="nucleotide sequence ID" value="NZ_FOIT01000001.1"/>
</dbReference>
<feature type="transmembrane region" description="Helical" evidence="1">
    <location>
        <begin position="103"/>
        <end position="128"/>
    </location>
</feature>
<gene>
    <name evidence="2" type="ORF">SAMN05192557_0421</name>
</gene>
<evidence type="ECO:0000313" key="2">
    <source>
        <dbReference type="EMBL" id="SEV84405.1"/>
    </source>
</evidence>
<dbReference type="OrthoDB" id="9784805at2"/>
<feature type="transmembrane region" description="Helical" evidence="1">
    <location>
        <begin position="140"/>
        <end position="160"/>
    </location>
</feature>
<keyword evidence="1" id="KW-0812">Transmembrane</keyword>
<protein>
    <submittedName>
        <fullName evidence="2">Uncharacterized conserved protein YqhQ</fullName>
    </submittedName>
</protein>
<dbReference type="AlphaFoldDB" id="A0A662Z3F3"/>
<evidence type="ECO:0000256" key="1">
    <source>
        <dbReference type="SAM" id="Phobius"/>
    </source>
</evidence>
<accession>A0A662Z3F3</accession>
<proteinExistence type="predicted"/>
<feature type="transmembrane region" description="Helical" evidence="1">
    <location>
        <begin position="230"/>
        <end position="251"/>
    </location>
</feature>
<organism evidence="2 3">
    <name type="scientific">Aliicoccus persicus</name>
    <dbReference type="NCBI Taxonomy" id="930138"/>
    <lineage>
        <taxon>Bacteria</taxon>
        <taxon>Bacillati</taxon>
        <taxon>Bacillota</taxon>
        <taxon>Bacilli</taxon>
        <taxon>Bacillales</taxon>
        <taxon>Staphylococcaceae</taxon>
        <taxon>Aliicoccus</taxon>
    </lineage>
</organism>
<dbReference type="InterPro" id="IPR010787">
    <property type="entry name" value="DUF1385"/>
</dbReference>
<reference evidence="2 3" key="1">
    <citation type="submission" date="2016-10" db="EMBL/GenBank/DDBJ databases">
        <authorList>
            <person name="Varghese N."/>
            <person name="Submissions S."/>
        </authorList>
    </citation>
    <scope>NUCLEOTIDE SEQUENCE [LARGE SCALE GENOMIC DNA]</scope>
    <source>
        <strain evidence="2 3">IBRC-M10081</strain>
    </source>
</reference>
<evidence type="ECO:0000313" key="3">
    <source>
        <dbReference type="Proteomes" id="UP000243605"/>
    </source>
</evidence>
<keyword evidence="1" id="KW-0472">Membrane</keyword>
<keyword evidence="3" id="KW-1185">Reference proteome</keyword>
<name>A0A662Z3F3_9STAP</name>
<dbReference type="Pfam" id="PF07136">
    <property type="entry name" value="DUF1385"/>
    <property type="match status" value="1"/>
</dbReference>
<dbReference type="PANTHER" id="PTHR42867">
    <property type="entry name" value="MEMBRANE PROTEIN-RELATED"/>
    <property type="match status" value="1"/>
</dbReference>